<accession>A0A1S9TPS1</accession>
<evidence type="ECO:0000313" key="1">
    <source>
        <dbReference type="EMBL" id="OOR12035.1"/>
    </source>
</evidence>
<evidence type="ECO:0008006" key="3">
    <source>
        <dbReference type="Google" id="ProtNLM"/>
    </source>
</evidence>
<sequence>MNFICLICGFDDLLDPPYDEDEDPSYEICPCCGFQFGFDDCDQGYTFVEYREKWLEKGAIWHNNAKKPTGWSLEKQLKNIE</sequence>
<proteinExistence type="predicted"/>
<dbReference type="AlphaFoldDB" id="A0A1S9TPS1"/>
<organism evidence="1 2">
    <name type="scientific">Bacillus cereus</name>
    <dbReference type="NCBI Taxonomy" id="1396"/>
    <lineage>
        <taxon>Bacteria</taxon>
        <taxon>Bacillati</taxon>
        <taxon>Bacillota</taxon>
        <taxon>Bacilli</taxon>
        <taxon>Bacillales</taxon>
        <taxon>Bacillaceae</taxon>
        <taxon>Bacillus</taxon>
        <taxon>Bacillus cereus group</taxon>
    </lineage>
</organism>
<comment type="caution">
    <text evidence="1">The sequence shown here is derived from an EMBL/GenBank/DDBJ whole genome shotgun (WGS) entry which is preliminary data.</text>
</comment>
<protein>
    <recommendedName>
        <fullName evidence="3">Cysteine-rich CPCC domain-containing protein</fullName>
    </recommendedName>
</protein>
<gene>
    <name evidence="1" type="ORF">BW897_15000</name>
</gene>
<dbReference type="Proteomes" id="UP000190906">
    <property type="component" value="Unassembled WGS sequence"/>
</dbReference>
<reference evidence="1 2" key="1">
    <citation type="submission" date="2017-01" db="EMBL/GenBank/DDBJ databases">
        <title>Bacillus cereus isolates.</title>
        <authorList>
            <person name="Beno S.M."/>
        </authorList>
    </citation>
    <scope>NUCLEOTIDE SEQUENCE [LARGE SCALE GENOMIC DNA]</scope>
    <source>
        <strain evidence="1 2">FSL H8-0485</strain>
    </source>
</reference>
<dbReference type="EMBL" id="MUAJ01000011">
    <property type="protein sequence ID" value="OOR12035.1"/>
    <property type="molecule type" value="Genomic_DNA"/>
</dbReference>
<name>A0A1S9TPS1_BACCE</name>
<evidence type="ECO:0000313" key="2">
    <source>
        <dbReference type="Proteomes" id="UP000190906"/>
    </source>
</evidence>